<accession>A0A9X6TJD3</accession>
<dbReference type="GO" id="GO:0005524">
    <property type="term" value="F:ATP binding"/>
    <property type="evidence" value="ECO:0007669"/>
    <property type="project" value="InterPro"/>
</dbReference>
<dbReference type="GO" id="GO:0004672">
    <property type="term" value="F:protein kinase activity"/>
    <property type="evidence" value="ECO:0007669"/>
    <property type="project" value="InterPro"/>
</dbReference>
<organism evidence="2 3">
    <name type="scientific">Bacillus thuringiensis</name>
    <dbReference type="NCBI Taxonomy" id="1428"/>
    <lineage>
        <taxon>Bacteria</taxon>
        <taxon>Bacillati</taxon>
        <taxon>Bacillota</taxon>
        <taxon>Bacilli</taxon>
        <taxon>Bacillales</taxon>
        <taxon>Bacillaceae</taxon>
        <taxon>Bacillus</taxon>
        <taxon>Bacillus cereus group</taxon>
    </lineage>
</organism>
<protein>
    <recommendedName>
        <fullName evidence="1">Protein kinase domain-containing protein</fullName>
    </recommendedName>
</protein>
<evidence type="ECO:0000259" key="1">
    <source>
        <dbReference type="PROSITE" id="PS50011"/>
    </source>
</evidence>
<dbReference type="Gene3D" id="1.10.510.10">
    <property type="entry name" value="Transferase(Phosphotransferase) domain 1"/>
    <property type="match status" value="1"/>
</dbReference>
<dbReference type="InterPro" id="IPR000719">
    <property type="entry name" value="Prot_kinase_dom"/>
</dbReference>
<dbReference type="InterPro" id="IPR011009">
    <property type="entry name" value="Kinase-like_dom_sf"/>
</dbReference>
<dbReference type="PROSITE" id="PS00109">
    <property type="entry name" value="PROTEIN_KINASE_TYR"/>
    <property type="match status" value="1"/>
</dbReference>
<dbReference type="CDD" id="cd00180">
    <property type="entry name" value="PKc"/>
    <property type="match status" value="1"/>
</dbReference>
<dbReference type="PANTHER" id="PTHR44167">
    <property type="entry name" value="OVARIAN-SPECIFIC SERINE/THREONINE-PROTEIN KINASE LOK-RELATED"/>
    <property type="match status" value="1"/>
</dbReference>
<feature type="domain" description="Protein kinase" evidence="1">
    <location>
        <begin position="156"/>
        <end position="401"/>
    </location>
</feature>
<dbReference type="PROSITE" id="PS50011">
    <property type="entry name" value="PROTEIN_KINASE_DOM"/>
    <property type="match status" value="1"/>
</dbReference>
<gene>
    <name evidence="2" type="ORF">CON71_23980</name>
</gene>
<dbReference type="AlphaFoldDB" id="A0A9X6TJD3"/>
<dbReference type="EMBL" id="NVNL01000048">
    <property type="protein sequence ID" value="PEA87478.1"/>
    <property type="molecule type" value="Genomic_DNA"/>
</dbReference>
<dbReference type="Proteomes" id="UP000220702">
    <property type="component" value="Unassembled WGS sequence"/>
</dbReference>
<reference evidence="2 3" key="1">
    <citation type="submission" date="2017-09" db="EMBL/GenBank/DDBJ databases">
        <title>Large-scale bioinformatics analysis of Bacillus genomes uncovers conserved roles of natural products in bacterial physiology.</title>
        <authorList>
            <consortium name="Agbiome Team Llc"/>
            <person name="Bleich R.M."/>
            <person name="Grubbs K.J."/>
            <person name="Santa Maria K.C."/>
            <person name="Allen S.E."/>
            <person name="Farag S."/>
            <person name="Shank E.A."/>
            <person name="Bowers A."/>
        </authorList>
    </citation>
    <scope>NUCLEOTIDE SEQUENCE [LARGE SCALE GENOMIC DNA]</scope>
    <source>
        <strain evidence="2 3">AFS089089</strain>
    </source>
</reference>
<dbReference type="Pfam" id="PF00069">
    <property type="entry name" value="Pkinase"/>
    <property type="match status" value="1"/>
</dbReference>
<name>A0A9X6TJD3_BACTU</name>
<evidence type="ECO:0000313" key="3">
    <source>
        <dbReference type="Proteomes" id="UP000220702"/>
    </source>
</evidence>
<dbReference type="SUPFAM" id="SSF56112">
    <property type="entry name" value="Protein kinase-like (PK-like)"/>
    <property type="match status" value="1"/>
</dbReference>
<comment type="caution">
    <text evidence="2">The sequence shown here is derived from an EMBL/GenBank/DDBJ whole genome shotgun (WGS) entry which is preliminary data.</text>
</comment>
<dbReference type="RefSeq" id="WP_098902385.1">
    <property type="nucleotide sequence ID" value="NZ_NVNL01000048.1"/>
</dbReference>
<proteinExistence type="predicted"/>
<dbReference type="PANTHER" id="PTHR44167:SF24">
    <property type="entry name" value="SERINE_THREONINE-PROTEIN KINASE CHK2"/>
    <property type="match status" value="1"/>
</dbReference>
<evidence type="ECO:0000313" key="2">
    <source>
        <dbReference type="EMBL" id="PEA87478.1"/>
    </source>
</evidence>
<dbReference type="InterPro" id="IPR008266">
    <property type="entry name" value="Tyr_kinase_AS"/>
</dbReference>
<sequence length="401" mass="46783">MASPTEEHLAGYISDRLESYLSFYGSNLNKRYIKFYEDIPAPLNKLFAFFHESFNGLLDFLNTKSRPGHYNADQSRMLHELIIDVKIIQSNLIDTQYDFEIDSYYSEVFEICKSFLKTSGGSVIPHNLQQVKIKELNPIFTLKAGLKVQRPNGVFTFPTEEIGAGSYATVYKFTDSLYNKEFAYKKAHPTLEADEKERFYTEFEVMKSLKSPFILEVYTLDKEQNYYVMELADETLEKYIERSPGLENASEKLKFIHQICLALKQVHSKNIFHRDISPKNILIKHFDHINMIKVADFGLVKIPESKLTRFSTEPKGFLNDPYLGFIGFNNYEMHHDTYALTRLIYYIFTGRTDDGIFTNPVFRDFFKKGISFEIEHRYSNIEELESAFFTNVVPSIREFGI</sequence>